<proteinExistence type="predicted"/>
<gene>
    <name evidence="2" type="ORF">NP095_14310</name>
</gene>
<evidence type="ECO:0000313" key="2">
    <source>
        <dbReference type="EMBL" id="UUI68362.1"/>
    </source>
</evidence>
<evidence type="ECO:0000313" key="3">
    <source>
        <dbReference type="Proteomes" id="UP001315860"/>
    </source>
</evidence>
<organism evidence="2 3">
    <name type="scientific">Aeromicrobium duanguangcaii</name>
    <dbReference type="NCBI Taxonomy" id="2968086"/>
    <lineage>
        <taxon>Bacteria</taxon>
        <taxon>Bacillati</taxon>
        <taxon>Actinomycetota</taxon>
        <taxon>Actinomycetes</taxon>
        <taxon>Propionibacteriales</taxon>
        <taxon>Nocardioidaceae</taxon>
        <taxon>Aeromicrobium</taxon>
    </lineage>
</organism>
<accession>A0ABY5KGU9</accession>
<evidence type="ECO:0000256" key="1">
    <source>
        <dbReference type="SAM" id="MobiDB-lite"/>
    </source>
</evidence>
<dbReference type="Proteomes" id="UP001315860">
    <property type="component" value="Chromosome"/>
</dbReference>
<feature type="region of interest" description="Disordered" evidence="1">
    <location>
        <begin position="1"/>
        <end position="22"/>
    </location>
</feature>
<dbReference type="RefSeq" id="WP_232418540.1">
    <property type="nucleotide sequence ID" value="NZ_CP101990.1"/>
</dbReference>
<protein>
    <submittedName>
        <fullName evidence="2">Uncharacterized protein</fullName>
    </submittedName>
</protein>
<dbReference type="EMBL" id="CP101990">
    <property type="protein sequence ID" value="UUI68362.1"/>
    <property type="molecule type" value="Genomic_DNA"/>
</dbReference>
<keyword evidence="3" id="KW-1185">Reference proteome</keyword>
<reference evidence="2 3" key="1">
    <citation type="submission" date="2022-07" db="EMBL/GenBank/DDBJ databases">
        <title>Novel species in genus Aeromicrobium.</title>
        <authorList>
            <person name="Ye L."/>
        </authorList>
    </citation>
    <scope>NUCLEOTIDE SEQUENCE [LARGE SCALE GENOMIC DNA]</scope>
    <source>
        <strain evidence="3">zg-Y50</strain>
    </source>
</reference>
<name>A0ABY5KGU9_9ACTN</name>
<sequence length="73" mass="7620">MKDGINEDASVTTFHSTPGWGNGTEHAVAANAPAKNLRYTIKGGYWFGMDAGAGVVTAVNPAMHCAVNRLTAK</sequence>